<keyword evidence="8 11" id="KW-0718">Serine biosynthesis</keyword>
<feature type="binding site" evidence="11">
    <location>
        <position position="172"/>
    </location>
    <ligand>
        <name>pyridoxal 5'-phosphate</name>
        <dbReference type="ChEBI" id="CHEBI:597326"/>
    </ligand>
</feature>
<evidence type="ECO:0000256" key="6">
    <source>
        <dbReference type="ARBA" id="ARBA00022679"/>
    </source>
</evidence>
<reference evidence="14" key="1">
    <citation type="submission" date="2021-04" db="EMBL/GenBank/DDBJ databases">
        <title>Taxonomic assessment of Weissella genus.</title>
        <authorList>
            <person name="Fanelli F."/>
            <person name="Chieffi D."/>
            <person name="Dell'Aquila A."/>
            <person name="Gyu-Sung C."/>
            <person name="Franz C.M.A.P."/>
            <person name="Fusco V."/>
        </authorList>
    </citation>
    <scope>NUCLEOTIDE SEQUENCE</scope>
    <source>
        <strain evidence="14">LMG 25373</strain>
    </source>
</reference>
<comment type="catalytic activity">
    <reaction evidence="9 11">
        <text>4-(phosphooxy)-L-threonine + 2-oxoglutarate = (R)-3-hydroxy-2-oxo-4-phosphooxybutanoate + L-glutamate</text>
        <dbReference type="Rhea" id="RHEA:16573"/>
        <dbReference type="ChEBI" id="CHEBI:16810"/>
        <dbReference type="ChEBI" id="CHEBI:29985"/>
        <dbReference type="ChEBI" id="CHEBI:58452"/>
        <dbReference type="ChEBI" id="CHEBI:58538"/>
        <dbReference type="EC" id="2.6.1.52"/>
    </reaction>
</comment>
<dbReference type="NCBIfam" id="TIGR01364">
    <property type="entry name" value="serC_1"/>
    <property type="match status" value="1"/>
</dbReference>
<dbReference type="HAMAP" id="MF_00160">
    <property type="entry name" value="SerC_aminotrans_5"/>
    <property type="match status" value="1"/>
</dbReference>
<feature type="binding site" evidence="11">
    <location>
        <begin position="236"/>
        <end position="237"/>
    </location>
    <ligand>
        <name>pyridoxal 5'-phosphate</name>
        <dbReference type="ChEBI" id="CHEBI:597326"/>
    </ligand>
</feature>
<evidence type="ECO:0000256" key="9">
    <source>
        <dbReference type="ARBA" id="ARBA00047630"/>
    </source>
</evidence>
<evidence type="ECO:0000256" key="4">
    <source>
        <dbReference type="ARBA" id="ARBA00022576"/>
    </source>
</evidence>
<comment type="caution">
    <text evidence="11">Lacks conserved residue(s) required for the propagation of feature annotation.</text>
</comment>
<dbReference type="GO" id="GO:0004648">
    <property type="term" value="F:O-phospho-L-serine:2-oxoglutarate aminotransferase activity"/>
    <property type="evidence" value="ECO:0007669"/>
    <property type="project" value="UniProtKB-EC"/>
</dbReference>
<keyword evidence="11" id="KW-0963">Cytoplasm</keyword>
<dbReference type="NCBIfam" id="NF003764">
    <property type="entry name" value="PRK05355.1"/>
    <property type="match status" value="1"/>
</dbReference>
<organism evidence="14 15">
    <name type="scientific">Periweissella beninensis</name>
    <dbReference type="NCBI Taxonomy" id="504936"/>
    <lineage>
        <taxon>Bacteria</taxon>
        <taxon>Bacillati</taxon>
        <taxon>Bacillota</taxon>
        <taxon>Bacilli</taxon>
        <taxon>Lactobacillales</taxon>
        <taxon>Lactobacillaceae</taxon>
        <taxon>Periweissella</taxon>
    </lineage>
</organism>
<dbReference type="PROSITE" id="PS00595">
    <property type="entry name" value="AA_TRANSFER_CLASS_5"/>
    <property type="match status" value="1"/>
</dbReference>
<comment type="catalytic activity">
    <reaction evidence="10 11 12">
        <text>O-phospho-L-serine + 2-oxoglutarate = 3-phosphooxypyruvate + L-glutamate</text>
        <dbReference type="Rhea" id="RHEA:14329"/>
        <dbReference type="ChEBI" id="CHEBI:16810"/>
        <dbReference type="ChEBI" id="CHEBI:18110"/>
        <dbReference type="ChEBI" id="CHEBI:29985"/>
        <dbReference type="ChEBI" id="CHEBI:57524"/>
        <dbReference type="EC" id="2.6.1.52"/>
    </reaction>
</comment>
<evidence type="ECO:0000256" key="8">
    <source>
        <dbReference type="ARBA" id="ARBA00023299"/>
    </source>
</evidence>
<evidence type="ECO:0000259" key="13">
    <source>
        <dbReference type="Pfam" id="PF00266"/>
    </source>
</evidence>
<evidence type="ECO:0000256" key="7">
    <source>
        <dbReference type="ARBA" id="ARBA00022898"/>
    </source>
</evidence>
<comment type="caution">
    <text evidence="14">The sequence shown here is derived from an EMBL/GenBank/DDBJ whole genome shotgun (WGS) entry which is preliminary data.</text>
</comment>
<comment type="pathway">
    <text evidence="2 11 12">Amino-acid biosynthesis; L-serine biosynthesis; L-serine from 3-phospho-D-glycerate: step 2/3.</text>
</comment>
<dbReference type="Gene3D" id="3.90.1150.10">
    <property type="entry name" value="Aspartate Aminotransferase, domain 1"/>
    <property type="match status" value="1"/>
</dbReference>
<comment type="subunit">
    <text evidence="11">Homodimer.</text>
</comment>
<name>A0ABT0VHV2_9LACO</name>
<evidence type="ECO:0000313" key="14">
    <source>
        <dbReference type="EMBL" id="MCM2437414.1"/>
    </source>
</evidence>
<dbReference type="Proteomes" id="UP001057481">
    <property type="component" value="Unassembled WGS sequence"/>
</dbReference>
<comment type="subcellular location">
    <subcellularLocation>
        <location evidence="11">Cytoplasm</location>
    </subcellularLocation>
</comment>
<dbReference type="InterPro" id="IPR020578">
    <property type="entry name" value="Aminotrans_V_PyrdxlP_BS"/>
</dbReference>
<feature type="binding site" evidence="11">
    <location>
        <position position="101"/>
    </location>
    <ligand>
        <name>pyridoxal 5'-phosphate</name>
        <dbReference type="ChEBI" id="CHEBI:597326"/>
    </ligand>
</feature>
<feature type="modified residue" description="N6-(pyridoxal phosphate)lysine" evidence="11">
    <location>
        <position position="196"/>
    </location>
</feature>
<dbReference type="EMBL" id="JAGMVS010000063">
    <property type="protein sequence ID" value="MCM2437414.1"/>
    <property type="molecule type" value="Genomic_DNA"/>
</dbReference>
<feature type="binding site" evidence="11">
    <location>
        <position position="195"/>
    </location>
    <ligand>
        <name>pyridoxal 5'-phosphate</name>
        <dbReference type="ChEBI" id="CHEBI:597326"/>
    </ligand>
</feature>
<comment type="function">
    <text evidence="1 11">Catalyzes the reversible conversion of 3-phosphohydroxypyruvate to phosphoserine and of 3-hydroxy-2-oxo-4-phosphonooxybutanoate to phosphohydroxythreonine.</text>
</comment>
<comment type="cofactor">
    <cofactor evidence="11">
        <name>pyridoxal 5'-phosphate</name>
        <dbReference type="ChEBI" id="CHEBI:597326"/>
    </cofactor>
    <text evidence="11">Binds 1 pyridoxal phosphate per subunit.</text>
</comment>
<protein>
    <recommendedName>
        <fullName evidence="11">Phosphoserine aminotransferase</fullName>
        <ecNumber evidence="11">2.6.1.52</ecNumber>
    </recommendedName>
    <alternativeName>
        <fullName evidence="11">Phosphohydroxythreonine aminotransferase</fullName>
        <shortName evidence="11">PSAT</shortName>
    </alternativeName>
</protein>
<dbReference type="PANTHER" id="PTHR43247:SF1">
    <property type="entry name" value="PHOSPHOSERINE AMINOTRANSFERASE"/>
    <property type="match status" value="1"/>
</dbReference>
<dbReference type="InterPro" id="IPR022278">
    <property type="entry name" value="Pser_aminoTfrase"/>
</dbReference>
<sequence>MPIYNFSAGPAMLPPEVITQIQAELPSLANSGMSILEISHRTKLFENILNTAKADLRALLNISSDYEILFMQGGGTAQFAAVPLNLVTHSKKIAFIDSGYWSMRAIQEAQTLGFTTAILASSQKQNYTNIPKLDISTPLDDYAYLHLTTNSTIEGLSIHAIPNNLKIPLVADMSSNFLAEPYNINDFDLVYAGAQKNLGPAGVSVVIIKKRLLVSYSNITSVMNYHLTAQKNSMFNTPPVFAIYTVGLVLKWLKAQGGVAAIYEKNLKKAQLLYQFIDNSKFYTNNINKKDRSLTNITFTTGSSSLDEKVIQAATAAGCLNLKGHRSFGGLRASLYNAMPLEGVLALIDFLTTFEENNR</sequence>
<dbReference type="InterPro" id="IPR000192">
    <property type="entry name" value="Aminotrans_V_dom"/>
</dbReference>
<gene>
    <name evidence="11 14" type="primary">serC</name>
    <name evidence="14" type="ORF">KAK10_05770</name>
</gene>
<dbReference type="PANTHER" id="PTHR43247">
    <property type="entry name" value="PHOSPHOSERINE AMINOTRANSFERASE"/>
    <property type="match status" value="1"/>
</dbReference>
<keyword evidence="5 11" id="KW-0028">Amino-acid biosynthesis</keyword>
<dbReference type="InterPro" id="IPR015421">
    <property type="entry name" value="PyrdxlP-dep_Trfase_major"/>
</dbReference>
<keyword evidence="15" id="KW-1185">Reference proteome</keyword>
<keyword evidence="7 11" id="KW-0663">Pyridoxal phosphate</keyword>
<dbReference type="SUPFAM" id="SSF53383">
    <property type="entry name" value="PLP-dependent transferases"/>
    <property type="match status" value="1"/>
</dbReference>
<feature type="binding site" evidence="11">
    <location>
        <begin position="75"/>
        <end position="76"/>
    </location>
    <ligand>
        <name>pyridoxal 5'-phosphate</name>
        <dbReference type="ChEBI" id="CHEBI:597326"/>
    </ligand>
</feature>
<dbReference type="InterPro" id="IPR015424">
    <property type="entry name" value="PyrdxlP-dep_Trfase"/>
</dbReference>
<evidence type="ECO:0000256" key="3">
    <source>
        <dbReference type="ARBA" id="ARBA00006904"/>
    </source>
</evidence>
<evidence type="ECO:0000313" key="15">
    <source>
        <dbReference type="Proteomes" id="UP001057481"/>
    </source>
</evidence>
<dbReference type="InterPro" id="IPR015422">
    <property type="entry name" value="PyrdxlP-dep_Trfase_small"/>
</dbReference>
<accession>A0ABT0VHV2</accession>
<evidence type="ECO:0000256" key="11">
    <source>
        <dbReference type="HAMAP-Rule" id="MF_00160"/>
    </source>
</evidence>
<proteinExistence type="inferred from homology"/>
<dbReference type="PIRSF" id="PIRSF000525">
    <property type="entry name" value="SerC"/>
    <property type="match status" value="1"/>
</dbReference>
<evidence type="ECO:0000256" key="10">
    <source>
        <dbReference type="ARBA" id="ARBA00049007"/>
    </source>
</evidence>
<evidence type="ECO:0000256" key="2">
    <source>
        <dbReference type="ARBA" id="ARBA00005099"/>
    </source>
</evidence>
<dbReference type="Gene3D" id="3.40.640.10">
    <property type="entry name" value="Type I PLP-dependent aspartate aminotransferase-like (Major domain)"/>
    <property type="match status" value="1"/>
</dbReference>
<evidence type="ECO:0000256" key="12">
    <source>
        <dbReference type="RuleBase" id="RU004505"/>
    </source>
</evidence>
<keyword evidence="6 11" id="KW-0808">Transferase</keyword>
<comment type="similarity">
    <text evidence="3 11">Belongs to the class-V pyridoxal-phosphate-dependent aminotransferase family. SerC subfamily.</text>
</comment>
<evidence type="ECO:0000256" key="1">
    <source>
        <dbReference type="ARBA" id="ARBA00003483"/>
    </source>
</evidence>
<dbReference type="Pfam" id="PF00266">
    <property type="entry name" value="Aminotran_5"/>
    <property type="match status" value="1"/>
</dbReference>
<feature type="binding site" evidence="11">
    <location>
        <position position="41"/>
    </location>
    <ligand>
        <name>L-glutamate</name>
        <dbReference type="ChEBI" id="CHEBI:29985"/>
    </ligand>
</feature>
<dbReference type="EC" id="2.6.1.52" evidence="11"/>
<keyword evidence="4 11" id="KW-0032">Aminotransferase</keyword>
<dbReference type="RefSeq" id="WP_205143447.1">
    <property type="nucleotide sequence ID" value="NZ_JAFBDN010000006.1"/>
</dbReference>
<feature type="binding site" evidence="11">
    <location>
        <position position="152"/>
    </location>
    <ligand>
        <name>pyridoxal 5'-phosphate</name>
        <dbReference type="ChEBI" id="CHEBI:597326"/>
    </ligand>
</feature>
<evidence type="ECO:0000256" key="5">
    <source>
        <dbReference type="ARBA" id="ARBA00022605"/>
    </source>
</evidence>
<feature type="domain" description="Aminotransferase class V" evidence="13">
    <location>
        <begin position="3"/>
        <end position="347"/>
    </location>
</feature>